<sequence>MKKLLMLVVINIIVSCHSNVQRHKRSELFHTIVQAYIEYRNSEREFNREENILTISANTSENTEDAFGLDIGFVNPKLLYGVNYTKVYLIDGYRLIIDESLNKSEILKKSFKETKFENLNLAVKHIDYSVKNWYLIFNDDYEIIGIPAPYQKSEVIKKLLMKKNVKFRNL</sequence>
<accession>A0A0J7LRT2</accession>
<dbReference type="EMBL" id="LFNG01000006">
    <property type="protein sequence ID" value="KMQ71715.1"/>
    <property type="molecule type" value="Genomic_DNA"/>
</dbReference>
<reference evidence="1 2" key="1">
    <citation type="journal article" date="2004" name="Int. J. Syst. Evol. Microbiol.">
        <title>Kaistella koreensis gen. nov., sp. nov., a novel member of the Chryseobacterium-Bergeyella-Riemerella branch.</title>
        <authorList>
            <person name="Kim M.K."/>
            <person name="Im W.T."/>
            <person name="Shin Y.K."/>
            <person name="Lim J.H."/>
            <person name="Kim S.H."/>
            <person name="Lee B.C."/>
            <person name="Park M.Y."/>
            <person name="Lee K.Y."/>
            <person name="Lee S.T."/>
        </authorList>
    </citation>
    <scope>NUCLEOTIDE SEQUENCE [LARGE SCALE GENOMIC DNA]</scope>
    <source>
        <strain evidence="1 2">CCUG 49689</strain>
    </source>
</reference>
<dbReference type="PROSITE" id="PS51257">
    <property type="entry name" value="PROKAR_LIPOPROTEIN"/>
    <property type="match status" value="1"/>
</dbReference>
<dbReference type="OrthoDB" id="1252927at2"/>
<proteinExistence type="predicted"/>
<dbReference type="PATRIC" id="fig|1304281.5.peg.1228"/>
<gene>
    <name evidence="1" type="ORF">ACM44_05705</name>
</gene>
<keyword evidence="2" id="KW-1185">Reference proteome</keyword>
<dbReference type="RefSeq" id="WP_048499064.1">
    <property type="nucleotide sequence ID" value="NZ_LFNG01000006.1"/>
</dbReference>
<dbReference type="Proteomes" id="UP000035900">
    <property type="component" value="Unassembled WGS sequence"/>
</dbReference>
<comment type="caution">
    <text evidence="1">The sequence shown here is derived from an EMBL/GenBank/DDBJ whole genome shotgun (WGS) entry which is preliminary data.</text>
</comment>
<evidence type="ECO:0008006" key="3">
    <source>
        <dbReference type="Google" id="ProtNLM"/>
    </source>
</evidence>
<evidence type="ECO:0000313" key="1">
    <source>
        <dbReference type="EMBL" id="KMQ71715.1"/>
    </source>
</evidence>
<protein>
    <recommendedName>
        <fullName evidence="3">Lipoprotein</fullName>
    </recommendedName>
</protein>
<name>A0A0J7LRT2_9FLAO</name>
<evidence type="ECO:0000313" key="2">
    <source>
        <dbReference type="Proteomes" id="UP000035900"/>
    </source>
</evidence>
<organism evidence="1 2">
    <name type="scientific">Chryseobacterium koreense CCUG 49689</name>
    <dbReference type="NCBI Taxonomy" id="1304281"/>
    <lineage>
        <taxon>Bacteria</taxon>
        <taxon>Pseudomonadati</taxon>
        <taxon>Bacteroidota</taxon>
        <taxon>Flavobacteriia</taxon>
        <taxon>Flavobacteriales</taxon>
        <taxon>Weeksellaceae</taxon>
        <taxon>Chryseobacterium group</taxon>
        <taxon>Chryseobacterium</taxon>
    </lineage>
</organism>
<dbReference type="AlphaFoldDB" id="A0A0J7LRT2"/>